<organism evidence="7 8">
    <name type="scientific">Sporothrix curviconia</name>
    <dbReference type="NCBI Taxonomy" id="1260050"/>
    <lineage>
        <taxon>Eukaryota</taxon>
        <taxon>Fungi</taxon>
        <taxon>Dikarya</taxon>
        <taxon>Ascomycota</taxon>
        <taxon>Pezizomycotina</taxon>
        <taxon>Sordariomycetes</taxon>
        <taxon>Sordariomycetidae</taxon>
        <taxon>Ophiostomatales</taxon>
        <taxon>Ophiostomataceae</taxon>
        <taxon>Sporothrix</taxon>
    </lineage>
</organism>
<feature type="transmembrane region" description="Helical" evidence="6">
    <location>
        <begin position="232"/>
        <end position="250"/>
    </location>
</feature>
<feature type="transmembrane region" description="Helical" evidence="6">
    <location>
        <begin position="140"/>
        <end position="165"/>
    </location>
</feature>
<evidence type="ECO:0000256" key="2">
    <source>
        <dbReference type="ARBA" id="ARBA00022692"/>
    </source>
</evidence>
<dbReference type="Pfam" id="PF04479">
    <property type="entry name" value="RTA1"/>
    <property type="match status" value="1"/>
</dbReference>
<evidence type="ECO:0008006" key="9">
    <source>
        <dbReference type="Google" id="ProtNLM"/>
    </source>
</evidence>
<reference evidence="7 8" key="1">
    <citation type="submission" date="2024-01" db="EMBL/GenBank/DDBJ databases">
        <authorList>
            <person name="Allen C."/>
            <person name="Tagirdzhanova G."/>
        </authorList>
    </citation>
    <scope>NUCLEOTIDE SEQUENCE [LARGE SCALE GENOMIC DNA]</scope>
</reference>
<dbReference type="EMBL" id="CAWUHB010000036">
    <property type="protein sequence ID" value="CAK7226437.1"/>
    <property type="molecule type" value="Genomic_DNA"/>
</dbReference>
<gene>
    <name evidence="7" type="ORF">SCUCBS95973_006199</name>
</gene>
<accession>A0ABP0C358</accession>
<evidence type="ECO:0000256" key="5">
    <source>
        <dbReference type="SAM" id="MobiDB-lite"/>
    </source>
</evidence>
<name>A0ABP0C358_9PEZI</name>
<evidence type="ECO:0000256" key="3">
    <source>
        <dbReference type="ARBA" id="ARBA00022989"/>
    </source>
</evidence>
<comment type="caution">
    <text evidence="7">The sequence shown here is derived from an EMBL/GenBank/DDBJ whole genome shotgun (WGS) entry which is preliminary data.</text>
</comment>
<feature type="compositionally biased region" description="Polar residues" evidence="5">
    <location>
        <begin position="364"/>
        <end position="373"/>
    </location>
</feature>
<feature type="compositionally biased region" description="Low complexity" evidence="5">
    <location>
        <begin position="374"/>
        <end position="384"/>
    </location>
</feature>
<comment type="subcellular location">
    <subcellularLocation>
        <location evidence="1">Membrane</location>
        <topology evidence="1">Multi-pass membrane protein</topology>
    </subcellularLocation>
</comment>
<protein>
    <recommendedName>
        <fullName evidence="9">RTA1 domain protein</fullName>
    </recommendedName>
</protein>
<evidence type="ECO:0000313" key="8">
    <source>
        <dbReference type="Proteomes" id="UP001642405"/>
    </source>
</evidence>
<evidence type="ECO:0000256" key="6">
    <source>
        <dbReference type="SAM" id="Phobius"/>
    </source>
</evidence>
<feature type="compositionally biased region" description="Basic and acidic residues" evidence="5">
    <location>
        <begin position="318"/>
        <end position="329"/>
    </location>
</feature>
<evidence type="ECO:0000256" key="1">
    <source>
        <dbReference type="ARBA" id="ARBA00004141"/>
    </source>
</evidence>
<dbReference type="Proteomes" id="UP001642405">
    <property type="component" value="Unassembled WGS sequence"/>
</dbReference>
<dbReference type="InterPro" id="IPR007568">
    <property type="entry name" value="RTA1"/>
</dbReference>
<feature type="transmembrane region" description="Helical" evidence="6">
    <location>
        <begin position="106"/>
        <end position="128"/>
    </location>
</feature>
<feature type="transmembrane region" description="Helical" evidence="6">
    <location>
        <begin position="45"/>
        <end position="62"/>
    </location>
</feature>
<sequence length="402" mass="44367">MPSSTTTSTPTSTSPSSTSCVTAVPGKYGNVPEDACNSNYNFNPTFAPAVAFAVIYALLTAAHVTQAFFHKKRYTWVIIMASLWETAAFVLHALGAHDQQNTGYALSWTLLFLLAPLWINGFVYMAFARTVYCYKPDHKVWRIAAAGMSKYFVWADVVTFLIQGAGGSMVVPGASANTVKIGIDVYMAGLGLQEFFILVFLSLMVIFHRDCLALERNGSLTRAPGFLRGWRGMLYTLYVVLGLISFRLFYRIAEFAGGIKISNPVPFHEVYGYAMDAAPMALCLLLLSLMHPGRLLTGPYADLPRLSRKEKKAAKQAKKQEKAQLKAEQRNQLATGKSHVEMENFLPGDSPQTSTERLAEPQPYNGQMYSSIGQQPPQQAYAPPHSNNQAYNQATYGYAMDV</sequence>
<keyword evidence="2 6" id="KW-0812">Transmembrane</keyword>
<dbReference type="PANTHER" id="PTHR31465">
    <property type="entry name" value="PROTEIN RTA1-RELATED"/>
    <property type="match status" value="1"/>
</dbReference>
<proteinExistence type="predicted"/>
<keyword evidence="4 6" id="KW-0472">Membrane</keyword>
<evidence type="ECO:0000256" key="4">
    <source>
        <dbReference type="ARBA" id="ARBA00023136"/>
    </source>
</evidence>
<dbReference type="PANTHER" id="PTHR31465:SF15">
    <property type="entry name" value="LIPID TRANSPORTER ATNI-RELATED"/>
    <property type="match status" value="1"/>
</dbReference>
<keyword evidence="3 6" id="KW-1133">Transmembrane helix</keyword>
<feature type="transmembrane region" description="Helical" evidence="6">
    <location>
        <begin position="185"/>
        <end position="207"/>
    </location>
</feature>
<keyword evidence="8" id="KW-1185">Reference proteome</keyword>
<feature type="region of interest" description="Disordered" evidence="5">
    <location>
        <begin position="314"/>
        <end position="388"/>
    </location>
</feature>
<feature type="transmembrane region" description="Helical" evidence="6">
    <location>
        <begin position="74"/>
        <end position="94"/>
    </location>
</feature>
<evidence type="ECO:0000313" key="7">
    <source>
        <dbReference type="EMBL" id="CAK7226437.1"/>
    </source>
</evidence>